<name>A0ABU4VLW9_9ACTN</name>
<evidence type="ECO:0000313" key="2">
    <source>
        <dbReference type="Proteomes" id="UP001277761"/>
    </source>
</evidence>
<evidence type="ECO:0008006" key="3">
    <source>
        <dbReference type="Google" id="ProtNLM"/>
    </source>
</evidence>
<reference evidence="1 2" key="1">
    <citation type="submission" date="2023-11" db="EMBL/GenBank/DDBJ databases">
        <authorList>
            <person name="Xu M."/>
            <person name="Jiang T."/>
        </authorList>
    </citation>
    <scope>NUCLEOTIDE SEQUENCE [LARGE SCALE GENOMIC DNA]</scope>
    <source>
        <strain evidence="1 2">SD</strain>
    </source>
</reference>
<evidence type="ECO:0000313" key="1">
    <source>
        <dbReference type="EMBL" id="MDX8152357.1"/>
    </source>
</evidence>
<keyword evidence="2" id="KW-1185">Reference proteome</keyword>
<proteinExistence type="predicted"/>
<gene>
    <name evidence="1" type="ORF">SK069_12175</name>
</gene>
<protein>
    <recommendedName>
        <fullName evidence="3">DUF892 family protein</fullName>
    </recommendedName>
</protein>
<comment type="caution">
    <text evidence="1">The sequence shown here is derived from an EMBL/GenBank/DDBJ whole genome shotgun (WGS) entry which is preliminary data.</text>
</comment>
<organism evidence="1 2">
    <name type="scientific">Patulibacter brassicae</name>
    <dbReference type="NCBI Taxonomy" id="1705717"/>
    <lineage>
        <taxon>Bacteria</taxon>
        <taxon>Bacillati</taxon>
        <taxon>Actinomycetota</taxon>
        <taxon>Thermoleophilia</taxon>
        <taxon>Solirubrobacterales</taxon>
        <taxon>Patulibacteraceae</taxon>
        <taxon>Patulibacter</taxon>
    </lineage>
</organism>
<accession>A0ABU4VLW9</accession>
<dbReference type="EMBL" id="JAXAVX010000005">
    <property type="protein sequence ID" value="MDX8152357.1"/>
    <property type="molecule type" value="Genomic_DNA"/>
</dbReference>
<dbReference type="Proteomes" id="UP001277761">
    <property type="component" value="Unassembled WGS sequence"/>
</dbReference>
<dbReference type="RefSeq" id="WP_319954511.1">
    <property type="nucleotide sequence ID" value="NZ_JAXAVX010000005.1"/>
</dbReference>
<sequence length="158" mass="17573">MSHLETYLNDHLTAATGGLALAERARDAQDGRDQELHATLVEAARQIGEDHRALRDAMRALEVRPNPVKVVAGRVGELVGRLKPNGAVLRRSPLSTVIELEGLTIAVRGKRALWVALRELEDERLRDIDLERLIARADEQWALLETARRRVVRAVLAG</sequence>